<proteinExistence type="predicted"/>
<comment type="caution">
    <text evidence="1">The sequence shown here is derived from an EMBL/GenBank/DDBJ whole genome shotgun (WGS) entry which is preliminary data.</text>
</comment>
<feature type="non-terminal residue" evidence="1">
    <location>
        <position position="1"/>
    </location>
</feature>
<dbReference type="AlphaFoldDB" id="A0A0F8Y5W3"/>
<gene>
    <name evidence="1" type="ORF">LCGC14_3168110</name>
</gene>
<accession>A0A0F8Y5W3</accession>
<protein>
    <submittedName>
        <fullName evidence="1">Uncharacterized protein</fullName>
    </submittedName>
</protein>
<reference evidence="1" key="1">
    <citation type="journal article" date="2015" name="Nature">
        <title>Complex archaea that bridge the gap between prokaryotes and eukaryotes.</title>
        <authorList>
            <person name="Spang A."/>
            <person name="Saw J.H."/>
            <person name="Jorgensen S.L."/>
            <person name="Zaremba-Niedzwiedzka K."/>
            <person name="Martijn J."/>
            <person name="Lind A.E."/>
            <person name="van Eijk R."/>
            <person name="Schleper C."/>
            <person name="Guy L."/>
            <person name="Ettema T.J."/>
        </authorList>
    </citation>
    <scope>NUCLEOTIDE SEQUENCE</scope>
</reference>
<evidence type="ECO:0000313" key="1">
    <source>
        <dbReference type="EMBL" id="KKK43641.1"/>
    </source>
</evidence>
<organism evidence="1">
    <name type="scientific">marine sediment metagenome</name>
    <dbReference type="NCBI Taxonomy" id="412755"/>
    <lineage>
        <taxon>unclassified sequences</taxon>
        <taxon>metagenomes</taxon>
        <taxon>ecological metagenomes</taxon>
    </lineage>
</organism>
<dbReference type="EMBL" id="LAZR01070237">
    <property type="protein sequence ID" value="KKK43641.1"/>
    <property type="molecule type" value="Genomic_DNA"/>
</dbReference>
<name>A0A0F8Y5W3_9ZZZZ</name>
<sequence>VVALDEGLSGIGQITSKAEADHTTLV</sequence>